<evidence type="ECO:0000256" key="1">
    <source>
        <dbReference type="SAM" id="MobiDB-lite"/>
    </source>
</evidence>
<accession>A0A1I3X865</accession>
<organism evidence="2 3">
    <name type="scientific">Streptosporangium canum</name>
    <dbReference type="NCBI Taxonomy" id="324952"/>
    <lineage>
        <taxon>Bacteria</taxon>
        <taxon>Bacillati</taxon>
        <taxon>Actinomycetota</taxon>
        <taxon>Actinomycetes</taxon>
        <taxon>Streptosporangiales</taxon>
        <taxon>Streptosporangiaceae</taxon>
        <taxon>Streptosporangium</taxon>
    </lineage>
</organism>
<evidence type="ECO:0000313" key="2">
    <source>
        <dbReference type="EMBL" id="SFK15056.1"/>
    </source>
</evidence>
<evidence type="ECO:0000313" key="3">
    <source>
        <dbReference type="Proteomes" id="UP000199111"/>
    </source>
</evidence>
<reference evidence="3" key="1">
    <citation type="submission" date="2016-10" db="EMBL/GenBank/DDBJ databases">
        <authorList>
            <person name="Varghese N."/>
            <person name="Submissions S."/>
        </authorList>
    </citation>
    <scope>NUCLEOTIDE SEQUENCE [LARGE SCALE GENOMIC DNA]</scope>
    <source>
        <strain evidence="3">CGMCC 4.2126</strain>
    </source>
</reference>
<dbReference type="Proteomes" id="UP000199111">
    <property type="component" value="Unassembled WGS sequence"/>
</dbReference>
<proteinExistence type="predicted"/>
<name>A0A1I3X865_9ACTN</name>
<dbReference type="GeneID" id="96300662"/>
<sequence>MKRLGPVHTLAAGAATAVVLGALSVITTPAARNVDARDVPAEAVATASRTPAAPRARATPEATGTAGPTPAKADYAGRVKGNGGLIAISVRDGKAIAYFCDGRVEAWLRGRAADGRVVLSGPGGASVVARLGRGRAAGELAFGGRRWDFGAPTVKKPSGLYRASAVVRGAKVRAGWIYLDDGSRVGLTLVDGEPADVAIPEPGGNAAVNGQVVEPEDVDEFIGEF</sequence>
<gene>
    <name evidence="2" type="ORF">SAMN05216275_11895</name>
</gene>
<dbReference type="EMBL" id="FOQY01000018">
    <property type="protein sequence ID" value="SFK15056.1"/>
    <property type="molecule type" value="Genomic_DNA"/>
</dbReference>
<dbReference type="RefSeq" id="WP_093889353.1">
    <property type="nucleotide sequence ID" value="NZ_FOQY01000018.1"/>
</dbReference>
<dbReference type="AlphaFoldDB" id="A0A1I3X865"/>
<keyword evidence="3" id="KW-1185">Reference proteome</keyword>
<feature type="region of interest" description="Disordered" evidence="1">
    <location>
        <begin position="44"/>
        <end position="71"/>
    </location>
</feature>
<protein>
    <submittedName>
        <fullName evidence="2">Uncharacterized protein</fullName>
    </submittedName>
</protein>